<evidence type="ECO:0000313" key="2">
    <source>
        <dbReference type="Proteomes" id="UP000071065"/>
    </source>
</evidence>
<sequence length="152" mass="17162">MTDSQERFEQLIKHLSDISGHEFPISNNACTLINETDEVAAIIELPEGSDLLLFHSMVSRLPSEPEVRYGRALQLLNLNNSPEKLRGAWFAIDGEGFGIHLMSSSPIYSLSEGQFENLLFNYIQLTEELRQQLTEEELEISPPLSPFEGLQV</sequence>
<protein>
    <submittedName>
        <fullName evidence="1">Protein DspF</fullName>
    </submittedName>
</protein>
<dbReference type="Gene3D" id="3.30.1460.10">
    <property type="match status" value="1"/>
</dbReference>
<dbReference type="CDD" id="cd17024">
    <property type="entry name" value="T3SC_IA_DspF-like"/>
    <property type="match status" value="1"/>
</dbReference>
<proteinExistence type="predicted"/>
<dbReference type="EMBL" id="CP013251">
    <property type="protein sequence ID" value="AMO58833.1"/>
    <property type="molecule type" value="Genomic_DNA"/>
</dbReference>
<dbReference type="GO" id="GO:0030254">
    <property type="term" value="P:protein secretion by the type III secretion system"/>
    <property type="evidence" value="ECO:0007669"/>
    <property type="project" value="InterPro"/>
</dbReference>
<reference evidence="1 2" key="1">
    <citation type="journal article" date="2016" name="Front. Microbiol.">
        <title>Genomic Insight into the Host-Endosymbiont Relationship of Endozoicomonas montiporae CL-33(T) with its Coral Host.</title>
        <authorList>
            <person name="Ding J.-Y."/>
            <person name="Shiu J.-H."/>
            <person name="Chen W.-M."/>
            <person name="Chiang Y.-R."/>
            <person name="Tang S.-L."/>
        </authorList>
    </citation>
    <scope>NUCLEOTIDE SEQUENCE [LARGE SCALE GENOMIC DNA]</scope>
    <source>
        <strain evidence="1 2">CL-33</strain>
    </source>
</reference>
<dbReference type="Pfam" id="PF05932">
    <property type="entry name" value="CesT"/>
    <property type="match status" value="1"/>
</dbReference>
<dbReference type="OrthoDB" id="7026419at2"/>
<dbReference type="InterPro" id="IPR010261">
    <property type="entry name" value="Tir_chaperone"/>
</dbReference>
<gene>
    <name evidence="1" type="ORF">EZMO1_4951</name>
</gene>
<dbReference type="RefSeq" id="WP_051790558.1">
    <property type="nucleotide sequence ID" value="NZ_CP013251.1"/>
</dbReference>
<evidence type="ECO:0000313" key="1">
    <source>
        <dbReference type="EMBL" id="AMO58833.1"/>
    </source>
</evidence>
<dbReference type="PATRIC" id="fig|570277.3.peg.5294"/>
<name>A0A142BJA7_9GAMM</name>
<accession>A0A142BJA7</accession>
<dbReference type="AlphaFoldDB" id="A0A142BJA7"/>
<dbReference type="KEGG" id="emp:EZMO1_4951"/>
<dbReference type="Proteomes" id="UP000071065">
    <property type="component" value="Chromosome"/>
</dbReference>
<organism evidence="1 2">
    <name type="scientific">Endozoicomonas montiporae CL-33</name>
    <dbReference type="NCBI Taxonomy" id="570277"/>
    <lineage>
        <taxon>Bacteria</taxon>
        <taxon>Pseudomonadati</taxon>
        <taxon>Pseudomonadota</taxon>
        <taxon>Gammaproteobacteria</taxon>
        <taxon>Oceanospirillales</taxon>
        <taxon>Endozoicomonadaceae</taxon>
        <taxon>Endozoicomonas</taxon>
    </lineage>
</organism>
<dbReference type="SUPFAM" id="SSF69635">
    <property type="entry name" value="Type III secretory system chaperone-like"/>
    <property type="match status" value="1"/>
</dbReference>